<proteinExistence type="predicted"/>
<protein>
    <submittedName>
        <fullName evidence="1">Uncharacterized protein</fullName>
    </submittedName>
</protein>
<accession>A0A0A9GHA6</accession>
<reference evidence="1" key="1">
    <citation type="submission" date="2014-09" db="EMBL/GenBank/DDBJ databases">
        <authorList>
            <person name="Magalhaes I.L.F."/>
            <person name="Oliveira U."/>
            <person name="Santos F.R."/>
            <person name="Vidigal T.H.D.A."/>
            <person name="Brescovit A.D."/>
            <person name="Santos A.J."/>
        </authorList>
    </citation>
    <scope>NUCLEOTIDE SEQUENCE</scope>
    <source>
        <tissue evidence="1">Shoot tissue taken approximately 20 cm above the soil surface</tissue>
    </source>
</reference>
<sequence>MLVHIPGLLQRQCTGCITLLSLCQLLERQTLLFQTM</sequence>
<name>A0A0A9GHA6_ARUDO</name>
<dbReference type="EMBL" id="GBRH01175960">
    <property type="protein sequence ID" value="JAE21936.1"/>
    <property type="molecule type" value="Transcribed_RNA"/>
</dbReference>
<evidence type="ECO:0000313" key="1">
    <source>
        <dbReference type="EMBL" id="JAE21936.1"/>
    </source>
</evidence>
<reference evidence="1" key="2">
    <citation type="journal article" date="2015" name="Data Brief">
        <title>Shoot transcriptome of the giant reed, Arundo donax.</title>
        <authorList>
            <person name="Barrero R.A."/>
            <person name="Guerrero F.D."/>
            <person name="Moolhuijzen P."/>
            <person name="Goolsby J.A."/>
            <person name="Tidwell J."/>
            <person name="Bellgard S.E."/>
            <person name="Bellgard M.I."/>
        </authorList>
    </citation>
    <scope>NUCLEOTIDE SEQUENCE</scope>
    <source>
        <tissue evidence="1">Shoot tissue taken approximately 20 cm above the soil surface</tissue>
    </source>
</reference>
<dbReference type="AlphaFoldDB" id="A0A0A9GHA6"/>
<organism evidence="1">
    <name type="scientific">Arundo donax</name>
    <name type="common">Giant reed</name>
    <name type="synonym">Donax arundinaceus</name>
    <dbReference type="NCBI Taxonomy" id="35708"/>
    <lineage>
        <taxon>Eukaryota</taxon>
        <taxon>Viridiplantae</taxon>
        <taxon>Streptophyta</taxon>
        <taxon>Embryophyta</taxon>
        <taxon>Tracheophyta</taxon>
        <taxon>Spermatophyta</taxon>
        <taxon>Magnoliopsida</taxon>
        <taxon>Liliopsida</taxon>
        <taxon>Poales</taxon>
        <taxon>Poaceae</taxon>
        <taxon>PACMAD clade</taxon>
        <taxon>Arundinoideae</taxon>
        <taxon>Arundineae</taxon>
        <taxon>Arundo</taxon>
    </lineage>
</organism>